<dbReference type="SUPFAM" id="SSF53474">
    <property type="entry name" value="alpha/beta-Hydrolases"/>
    <property type="match status" value="1"/>
</dbReference>
<feature type="domain" description="Serine aminopeptidase S33" evidence="1">
    <location>
        <begin position="59"/>
        <end position="282"/>
    </location>
</feature>
<dbReference type="GO" id="GO:0016020">
    <property type="term" value="C:membrane"/>
    <property type="evidence" value="ECO:0007669"/>
    <property type="project" value="TreeGrafter"/>
</dbReference>
<keyword evidence="2" id="KW-0378">Hydrolase</keyword>
<dbReference type="PANTHER" id="PTHR43798:SF33">
    <property type="entry name" value="HYDROLASE, PUTATIVE (AFU_ORTHOLOGUE AFUA_2G14860)-RELATED"/>
    <property type="match status" value="1"/>
</dbReference>
<evidence type="ECO:0000259" key="1">
    <source>
        <dbReference type="Pfam" id="PF12146"/>
    </source>
</evidence>
<keyword evidence="3" id="KW-1185">Reference proteome</keyword>
<dbReference type="Pfam" id="PF12146">
    <property type="entry name" value="Hydrolase_4"/>
    <property type="match status" value="1"/>
</dbReference>
<organism evidence="2 3">
    <name type="scientific">Aspergillus transmontanensis</name>
    <dbReference type="NCBI Taxonomy" id="1034304"/>
    <lineage>
        <taxon>Eukaryota</taxon>
        <taxon>Fungi</taxon>
        <taxon>Dikarya</taxon>
        <taxon>Ascomycota</taxon>
        <taxon>Pezizomycotina</taxon>
        <taxon>Eurotiomycetes</taxon>
        <taxon>Eurotiomycetidae</taxon>
        <taxon>Eurotiales</taxon>
        <taxon>Aspergillaceae</taxon>
        <taxon>Aspergillus</taxon>
        <taxon>Aspergillus subgen. Circumdati</taxon>
    </lineage>
</organism>
<dbReference type="InterPro" id="IPR029058">
    <property type="entry name" value="AB_hydrolase_fold"/>
</dbReference>
<accession>A0A5N6VUR1</accession>
<dbReference type="PANTHER" id="PTHR43798">
    <property type="entry name" value="MONOACYLGLYCEROL LIPASE"/>
    <property type="match status" value="1"/>
</dbReference>
<reference evidence="3" key="1">
    <citation type="submission" date="2019-04" db="EMBL/GenBank/DDBJ databases">
        <title>Friends and foes A comparative genomics studyof 23 Aspergillus species from section Flavi.</title>
        <authorList>
            <consortium name="DOE Joint Genome Institute"/>
            <person name="Kjaerbolling I."/>
            <person name="Vesth T."/>
            <person name="Frisvad J.C."/>
            <person name="Nybo J.L."/>
            <person name="Theobald S."/>
            <person name="Kildgaard S."/>
            <person name="Isbrandt T."/>
            <person name="Kuo A."/>
            <person name="Sato A."/>
            <person name="Lyhne E.K."/>
            <person name="Kogle M.E."/>
            <person name="Wiebenga A."/>
            <person name="Kun R.S."/>
            <person name="Lubbers R.J."/>
            <person name="Makela M.R."/>
            <person name="Barry K."/>
            <person name="Chovatia M."/>
            <person name="Clum A."/>
            <person name="Daum C."/>
            <person name="Haridas S."/>
            <person name="He G."/>
            <person name="LaButti K."/>
            <person name="Lipzen A."/>
            <person name="Mondo S."/>
            <person name="Riley R."/>
            <person name="Salamov A."/>
            <person name="Simmons B.A."/>
            <person name="Magnuson J.K."/>
            <person name="Henrissat B."/>
            <person name="Mortensen U.H."/>
            <person name="Larsen T.O."/>
            <person name="Devries R.P."/>
            <person name="Grigoriev I.V."/>
            <person name="Machida M."/>
            <person name="Baker S.E."/>
            <person name="Andersen M.R."/>
        </authorList>
    </citation>
    <scope>NUCLEOTIDE SEQUENCE [LARGE SCALE GENOMIC DNA]</scope>
    <source>
        <strain evidence="3">CBS 130015</strain>
    </source>
</reference>
<gene>
    <name evidence="2" type="ORF">BDV41DRAFT_541362</name>
</gene>
<dbReference type="Proteomes" id="UP000325433">
    <property type="component" value="Unassembled WGS sequence"/>
</dbReference>
<name>A0A5N6VUR1_9EURO</name>
<dbReference type="AlphaFoldDB" id="A0A5N6VUR1"/>
<dbReference type="InterPro" id="IPR050266">
    <property type="entry name" value="AB_hydrolase_sf"/>
</dbReference>
<dbReference type="GO" id="GO:0016787">
    <property type="term" value="F:hydrolase activity"/>
    <property type="evidence" value="ECO:0007669"/>
    <property type="project" value="UniProtKB-KW"/>
</dbReference>
<dbReference type="EMBL" id="ML738341">
    <property type="protein sequence ID" value="KAE8311549.1"/>
    <property type="molecule type" value="Genomic_DNA"/>
</dbReference>
<sequence length="305" mass="33504">MESIFLKLSPDVSLHTRISQPSTDNQKPLLVFLHYWGGSSSTWHKLTSPDSPTSLSTTYPILAVDLRGWGQSTGPSEERGTAYSITAMASDVTLALEKLKQDTSMKELFNYGILFIGHSMGAKVALATLSTLNENLLRELKGLVLIAPAPPTALSLPPEMKEQQKVAYETKESVKWTVENVLANPQNLGEDDIELVIQDSLSGSKLAKEAWPTYGMAEDVSEGMRRALAIIGHAGIRASVLVGEMDIVEPRERVEAGICRFLEENGVRTSLRAVESVKHLIPLECPEIIYQEISLYLPSSSRLVQ</sequence>
<dbReference type="InterPro" id="IPR022742">
    <property type="entry name" value="Hydrolase_4"/>
</dbReference>
<evidence type="ECO:0000313" key="2">
    <source>
        <dbReference type="EMBL" id="KAE8311549.1"/>
    </source>
</evidence>
<proteinExistence type="predicted"/>
<protein>
    <submittedName>
        <fullName evidence="2">Alpha/Beta hydrolase protein</fullName>
    </submittedName>
</protein>
<dbReference type="Gene3D" id="3.40.50.1820">
    <property type="entry name" value="alpha/beta hydrolase"/>
    <property type="match status" value="1"/>
</dbReference>
<evidence type="ECO:0000313" key="3">
    <source>
        <dbReference type="Proteomes" id="UP000325433"/>
    </source>
</evidence>